<evidence type="ECO:0000256" key="1">
    <source>
        <dbReference type="SAM" id="MobiDB-lite"/>
    </source>
</evidence>
<dbReference type="EMBL" id="JARJBB010000012">
    <property type="protein sequence ID" value="MDF3301240.1"/>
    <property type="molecule type" value="Genomic_DNA"/>
</dbReference>
<reference evidence="2 3" key="1">
    <citation type="submission" date="2023-03" db="EMBL/GenBank/DDBJ databases">
        <title>Draft genome sequence of Streptomyces sp. K1PA1 isolated from peat swamp forest in Thailand.</title>
        <authorList>
            <person name="Klaysubun C."/>
            <person name="Duangmal K."/>
        </authorList>
    </citation>
    <scope>NUCLEOTIDE SEQUENCE [LARGE SCALE GENOMIC DNA]</scope>
    <source>
        <strain evidence="2 3">K1PA1</strain>
    </source>
</reference>
<organism evidence="2 3">
    <name type="scientific">Streptomyces tropicalis</name>
    <dbReference type="NCBI Taxonomy" id="3034234"/>
    <lineage>
        <taxon>Bacteria</taxon>
        <taxon>Bacillati</taxon>
        <taxon>Actinomycetota</taxon>
        <taxon>Actinomycetes</taxon>
        <taxon>Kitasatosporales</taxon>
        <taxon>Streptomycetaceae</taxon>
        <taxon>Streptomyces</taxon>
    </lineage>
</organism>
<gene>
    <name evidence="2" type="ORF">P3H78_21955</name>
</gene>
<evidence type="ECO:0000313" key="2">
    <source>
        <dbReference type="EMBL" id="MDF3301240.1"/>
    </source>
</evidence>
<dbReference type="Proteomes" id="UP001221150">
    <property type="component" value="Unassembled WGS sequence"/>
</dbReference>
<feature type="region of interest" description="Disordered" evidence="1">
    <location>
        <begin position="22"/>
        <end position="43"/>
    </location>
</feature>
<name>A0ABT6A9A6_9ACTN</name>
<keyword evidence="3" id="KW-1185">Reference proteome</keyword>
<proteinExistence type="predicted"/>
<comment type="caution">
    <text evidence="2">The sequence shown here is derived from an EMBL/GenBank/DDBJ whole genome shotgun (WGS) entry which is preliminary data.</text>
</comment>
<evidence type="ECO:0000313" key="3">
    <source>
        <dbReference type="Proteomes" id="UP001221150"/>
    </source>
</evidence>
<feature type="region of interest" description="Disordered" evidence="1">
    <location>
        <begin position="63"/>
        <end position="97"/>
    </location>
</feature>
<dbReference type="RefSeq" id="WP_276110805.1">
    <property type="nucleotide sequence ID" value="NZ_JARJBB010000012.1"/>
</dbReference>
<accession>A0ABT6A9A6</accession>
<sequence length="121" mass="12794">MVRVAGDLGSGTRGRLVDTVTSLPARSHAARQPVSEPRPDFSRLDGVGFSGLSALLPLRGRTEEAGVVSHPDARPRAGTPARHDGHPGTARRAAGRGVECRGRTRVVALWEFRPEQRAGGA</sequence>
<protein>
    <submittedName>
        <fullName evidence="2">Uncharacterized protein</fullName>
    </submittedName>
</protein>
<feature type="compositionally biased region" description="Basic and acidic residues" evidence="1">
    <location>
        <begin position="71"/>
        <end position="86"/>
    </location>
</feature>